<feature type="transmembrane region" description="Helical" evidence="7">
    <location>
        <begin position="115"/>
        <end position="136"/>
    </location>
</feature>
<dbReference type="EMBL" id="JANUHC010000003">
    <property type="protein sequence ID" value="MCS0629885.1"/>
    <property type="molecule type" value="Genomic_DNA"/>
</dbReference>
<organism evidence="9 10">
    <name type="scientific">Telluria mixta</name>
    <dbReference type="NCBI Taxonomy" id="34071"/>
    <lineage>
        <taxon>Bacteria</taxon>
        <taxon>Pseudomonadati</taxon>
        <taxon>Pseudomonadota</taxon>
        <taxon>Betaproteobacteria</taxon>
        <taxon>Burkholderiales</taxon>
        <taxon>Oxalobacteraceae</taxon>
        <taxon>Telluria group</taxon>
        <taxon>Telluria</taxon>
    </lineage>
</organism>
<comment type="caution">
    <text evidence="9">The sequence shown here is derived from an EMBL/GenBank/DDBJ whole genome shotgun (WGS) entry which is preliminary data.</text>
</comment>
<dbReference type="SUPFAM" id="SSF81342">
    <property type="entry name" value="Transmembrane di-heme cytochromes"/>
    <property type="match status" value="1"/>
</dbReference>
<dbReference type="Pfam" id="PF01292">
    <property type="entry name" value="Ni_hydr_CYTB"/>
    <property type="match status" value="1"/>
</dbReference>
<proteinExistence type="predicted"/>
<dbReference type="RefSeq" id="WP_259448982.1">
    <property type="nucleotide sequence ID" value="NZ_CP119520.1"/>
</dbReference>
<dbReference type="InterPro" id="IPR051542">
    <property type="entry name" value="Hydrogenase_cytochrome"/>
</dbReference>
<comment type="subcellular location">
    <subcellularLocation>
        <location evidence="1">Cell membrane</location>
        <topology evidence="1">Multi-pass membrane protein</topology>
    </subcellularLocation>
</comment>
<feature type="domain" description="Cytochrome b561 bacterial/Ni-hydrogenase" evidence="8">
    <location>
        <begin position="30"/>
        <end position="199"/>
    </location>
</feature>
<sequence length="268" mass="28383">MNYRTAAKADLYPSSPVAAPTAHATRIRLWDLPVRIFHWSLVIAVLVAFVTAKLGGDWMDWHGRAGLAIVGLVTFRLVWGIVGSTHARFLSFAPTPARLRAYLTGRWHGIGHNPLGALSVFGLLGLLAVQAGTGLFSNDDIAFDGPLSSLVEKARSDSLTGLHHQLSDVLLVLLGLHILAIVFYLVVKRHNLIKPMVTGWKHAQGRVAPAPKTRGGSPLGLVIALLVAAAVTYAASGKLLHQPPPAPAPAAAPAASPPPTTYSSTPGW</sequence>
<evidence type="ECO:0000256" key="5">
    <source>
        <dbReference type="ARBA" id="ARBA00023136"/>
    </source>
</evidence>
<keyword evidence="5 7" id="KW-0472">Membrane</keyword>
<dbReference type="InterPro" id="IPR016174">
    <property type="entry name" value="Di-haem_cyt_TM"/>
</dbReference>
<evidence type="ECO:0000313" key="10">
    <source>
        <dbReference type="Proteomes" id="UP001165263"/>
    </source>
</evidence>
<keyword evidence="10" id="KW-1185">Reference proteome</keyword>
<keyword evidence="4 7" id="KW-1133">Transmembrane helix</keyword>
<evidence type="ECO:0000259" key="8">
    <source>
        <dbReference type="Pfam" id="PF01292"/>
    </source>
</evidence>
<dbReference type="Proteomes" id="UP001165263">
    <property type="component" value="Unassembled WGS sequence"/>
</dbReference>
<feature type="transmembrane region" description="Helical" evidence="7">
    <location>
        <begin position="169"/>
        <end position="187"/>
    </location>
</feature>
<feature type="region of interest" description="Disordered" evidence="6">
    <location>
        <begin position="244"/>
        <end position="268"/>
    </location>
</feature>
<feature type="transmembrane region" description="Helical" evidence="7">
    <location>
        <begin position="61"/>
        <end position="82"/>
    </location>
</feature>
<feature type="compositionally biased region" description="Pro residues" evidence="6">
    <location>
        <begin position="244"/>
        <end position="260"/>
    </location>
</feature>
<keyword evidence="3 7" id="KW-0812">Transmembrane</keyword>
<evidence type="ECO:0000256" key="1">
    <source>
        <dbReference type="ARBA" id="ARBA00004651"/>
    </source>
</evidence>
<dbReference type="PANTHER" id="PTHR30485">
    <property type="entry name" value="NI/FE-HYDROGENASE 1 B-TYPE CYTOCHROME SUBUNIT"/>
    <property type="match status" value="1"/>
</dbReference>
<dbReference type="PANTHER" id="PTHR30485:SF2">
    <property type="entry name" value="BLL0597 PROTEIN"/>
    <property type="match status" value="1"/>
</dbReference>
<evidence type="ECO:0000256" key="4">
    <source>
        <dbReference type="ARBA" id="ARBA00022989"/>
    </source>
</evidence>
<evidence type="ECO:0000256" key="6">
    <source>
        <dbReference type="SAM" id="MobiDB-lite"/>
    </source>
</evidence>
<accession>A0ABT2BXP6</accession>
<protein>
    <submittedName>
        <fullName evidence="9">Cytochrome b/b6 domain-containing protein</fullName>
    </submittedName>
</protein>
<dbReference type="Gene3D" id="1.20.950.20">
    <property type="entry name" value="Transmembrane di-heme cytochromes, Chain C"/>
    <property type="match status" value="1"/>
</dbReference>
<gene>
    <name evidence="9" type="ORF">NX786_11130</name>
</gene>
<evidence type="ECO:0000256" key="7">
    <source>
        <dbReference type="SAM" id="Phobius"/>
    </source>
</evidence>
<keyword evidence="2" id="KW-1003">Cell membrane</keyword>
<evidence type="ECO:0000313" key="9">
    <source>
        <dbReference type="EMBL" id="MCS0629885.1"/>
    </source>
</evidence>
<dbReference type="InterPro" id="IPR011577">
    <property type="entry name" value="Cyt_b561_bac/Ni-Hgenase"/>
</dbReference>
<feature type="transmembrane region" description="Helical" evidence="7">
    <location>
        <begin position="216"/>
        <end position="235"/>
    </location>
</feature>
<reference evidence="9" key="1">
    <citation type="submission" date="2022-08" db="EMBL/GenBank/DDBJ databases">
        <title>Reclassification of Massilia species as members of the genera Telluria, Duganella, Pseudoduganella, Mokoshia gen. nov. and Zemynaea gen. nov. using orthogonal and non-orthogonal genome-based approaches.</title>
        <authorList>
            <person name="Bowman J.P."/>
        </authorList>
    </citation>
    <scope>NUCLEOTIDE SEQUENCE</scope>
    <source>
        <strain evidence="9">LMG 11547</strain>
    </source>
</reference>
<name>A0ABT2BXP6_9BURK</name>
<evidence type="ECO:0000256" key="2">
    <source>
        <dbReference type="ARBA" id="ARBA00022475"/>
    </source>
</evidence>
<evidence type="ECO:0000256" key="3">
    <source>
        <dbReference type="ARBA" id="ARBA00022692"/>
    </source>
</evidence>
<feature type="transmembrane region" description="Helical" evidence="7">
    <location>
        <begin position="36"/>
        <end position="55"/>
    </location>
</feature>